<proteinExistence type="predicted"/>
<evidence type="ECO:0000313" key="1">
    <source>
        <dbReference type="EMBL" id="GBM97342.1"/>
    </source>
</evidence>
<comment type="caution">
    <text evidence="1">The sequence shown here is derived from an EMBL/GenBank/DDBJ whole genome shotgun (WGS) entry which is preliminary data.</text>
</comment>
<name>A0A4Y2K7U0_ARAVE</name>
<protein>
    <submittedName>
        <fullName evidence="1">Uncharacterized protein</fullName>
    </submittedName>
</protein>
<organism evidence="1 2">
    <name type="scientific">Araneus ventricosus</name>
    <name type="common">Orbweaver spider</name>
    <name type="synonym">Epeira ventricosa</name>
    <dbReference type="NCBI Taxonomy" id="182803"/>
    <lineage>
        <taxon>Eukaryota</taxon>
        <taxon>Metazoa</taxon>
        <taxon>Ecdysozoa</taxon>
        <taxon>Arthropoda</taxon>
        <taxon>Chelicerata</taxon>
        <taxon>Arachnida</taxon>
        <taxon>Araneae</taxon>
        <taxon>Araneomorphae</taxon>
        <taxon>Entelegynae</taxon>
        <taxon>Araneoidea</taxon>
        <taxon>Araneidae</taxon>
        <taxon>Araneus</taxon>
    </lineage>
</organism>
<reference evidence="1 2" key="1">
    <citation type="journal article" date="2019" name="Sci. Rep.">
        <title>Orb-weaving spider Araneus ventricosus genome elucidates the spidroin gene catalogue.</title>
        <authorList>
            <person name="Kono N."/>
            <person name="Nakamura H."/>
            <person name="Ohtoshi R."/>
            <person name="Moran D.A.P."/>
            <person name="Shinohara A."/>
            <person name="Yoshida Y."/>
            <person name="Fujiwara M."/>
            <person name="Mori M."/>
            <person name="Tomita M."/>
            <person name="Arakawa K."/>
        </authorList>
    </citation>
    <scope>NUCLEOTIDE SEQUENCE [LARGE SCALE GENOMIC DNA]</scope>
</reference>
<dbReference type="EMBL" id="BGPR01004224">
    <property type="protein sequence ID" value="GBM97342.1"/>
    <property type="molecule type" value="Genomic_DNA"/>
</dbReference>
<accession>A0A4Y2K7U0</accession>
<dbReference type="Proteomes" id="UP000499080">
    <property type="component" value="Unassembled WGS sequence"/>
</dbReference>
<keyword evidence="2" id="KW-1185">Reference proteome</keyword>
<dbReference type="AlphaFoldDB" id="A0A4Y2K7U0"/>
<gene>
    <name evidence="1" type="ORF">AVEN_27462_1</name>
</gene>
<evidence type="ECO:0000313" key="2">
    <source>
        <dbReference type="Proteomes" id="UP000499080"/>
    </source>
</evidence>
<sequence>MVTEDPSSEEIKRVPSFLFQTPFEEEKQISITKNKRGGSRNLPSSPVSRLLSPLFSVNLVTPGSWLNAKELTA</sequence>